<protein>
    <submittedName>
        <fullName evidence="1">Uncharacterized protein</fullName>
    </submittedName>
</protein>
<sequence>MNITSFKETQSAKPCLLGVESSRSHLAPGRQLTAEAEVMGWTANGKQKMGERDQMTMPTMTPKDTSYVLVPHVDVRIEPINVHRSLPKKDEQVVPDYIEVEWGRYRWNNVDMAGEYGTITPLVSRMREEECILRLERSIQRQDDQFEEGYITFELTWPGLHYKC</sequence>
<proteinExistence type="predicted"/>
<dbReference type="EMBL" id="KN837284">
    <property type="protein sequence ID" value="KIJ29378.1"/>
    <property type="molecule type" value="Genomic_DNA"/>
</dbReference>
<dbReference type="HOGENOM" id="CLU_1620119_0_0_1"/>
<keyword evidence="2" id="KW-1185">Reference proteome</keyword>
<name>A0A0C9TIM1_SPHS4</name>
<accession>A0A0C9TIM1</accession>
<dbReference type="Proteomes" id="UP000054279">
    <property type="component" value="Unassembled WGS sequence"/>
</dbReference>
<evidence type="ECO:0000313" key="2">
    <source>
        <dbReference type="Proteomes" id="UP000054279"/>
    </source>
</evidence>
<reference evidence="1 2" key="1">
    <citation type="submission" date="2014-06" db="EMBL/GenBank/DDBJ databases">
        <title>Evolutionary Origins and Diversification of the Mycorrhizal Mutualists.</title>
        <authorList>
            <consortium name="DOE Joint Genome Institute"/>
            <consortium name="Mycorrhizal Genomics Consortium"/>
            <person name="Kohler A."/>
            <person name="Kuo A."/>
            <person name="Nagy L.G."/>
            <person name="Floudas D."/>
            <person name="Copeland A."/>
            <person name="Barry K.W."/>
            <person name="Cichocki N."/>
            <person name="Veneault-Fourrey C."/>
            <person name="LaButti K."/>
            <person name="Lindquist E.A."/>
            <person name="Lipzen A."/>
            <person name="Lundell T."/>
            <person name="Morin E."/>
            <person name="Murat C."/>
            <person name="Riley R."/>
            <person name="Ohm R."/>
            <person name="Sun H."/>
            <person name="Tunlid A."/>
            <person name="Henrissat B."/>
            <person name="Grigoriev I.V."/>
            <person name="Hibbett D.S."/>
            <person name="Martin F."/>
        </authorList>
    </citation>
    <scope>NUCLEOTIDE SEQUENCE [LARGE SCALE GENOMIC DNA]</scope>
    <source>
        <strain evidence="1 2">SS14</strain>
    </source>
</reference>
<gene>
    <name evidence="1" type="ORF">M422DRAFT_269215</name>
</gene>
<dbReference type="AlphaFoldDB" id="A0A0C9TIM1"/>
<evidence type="ECO:0000313" key="1">
    <source>
        <dbReference type="EMBL" id="KIJ29378.1"/>
    </source>
</evidence>
<organism evidence="1 2">
    <name type="scientific">Sphaerobolus stellatus (strain SS14)</name>
    <dbReference type="NCBI Taxonomy" id="990650"/>
    <lineage>
        <taxon>Eukaryota</taxon>
        <taxon>Fungi</taxon>
        <taxon>Dikarya</taxon>
        <taxon>Basidiomycota</taxon>
        <taxon>Agaricomycotina</taxon>
        <taxon>Agaricomycetes</taxon>
        <taxon>Phallomycetidae</taxon>
        <taxon>Geastrales</taxon>
        <taxon>Sphaerobolaceae</taxon>
        <taxon>Sphaerobolus</taxon>
    </lineage>
</organism>